<evidence type="ECO:0000313" key="2">
    <source>
        <dbReference type="EMBL" id="UXZ05380.1"/>
    </source>
</evidence>
<feature type="chain" id="PRO_5046840548" evidence="1">
    <location>
        <begin position="19"/>
        <end position="80"/>
    </location>
</feature>
<reference evidence="2" key="1">
    <citation type="submission" date="2021-12" db="EMBL/GenBank/DDBJ databases">
        <title>taxonomy of Moraxella sp. ZY201224.</title>
        <authorList>
            <person name="Li F."/>
        </authorList>
    </citation>
    <scope>NUCLEOTIDE SEQUENCE</scope>
    <source>
        <strain evidence="2">ZY201224</strain>
    </source>
</reference>
<accession>A0ABY6F5K0</accession>
<dbReference type="PANTHER" id="PTHR38008">
    <property type="entry name" value="HEMOLYSIN-RELATED"/>
    <property type="match status" value="1"/>
</dbReference>
<keyword evidence="1" id="KW-0732">Signal</keyword>
<proteinExistence type="predicted"/>
<dbReference type="Proteomes" id="UP001063782">
    <property type="component" value="Chromosome"/>
</dbReference>
<name>A0ABY6F5K0_9GAMM</name>
<dbReference type="PROSITE" id="PS51257">
    <property type="entry name" value="PROKAR_LIPOPROTEIN"/>
    <property type="match status" value="1"/>
</dbReference>
<dbReference type="RefSeq" id="WP_263076877.1">
    <property type="nucleotide sequence ID" value="NZ_CP089977.1"/>
</dbReference>
<evidence type="ECO:0000313" key="3">
    <source>
        <dbReference type="Proteomes" id="UP001063782"/>
    </source>
</evidence>
<evidence type="ECO:0000256" key="1">
    <source>
        <dbReference type="SAM" id="SignalP"/>
    </source>
</evidence>
<dbReference type="InterPro" id="IPR005590">
    <property type="entry name" value="DUF333"/>
</dbReference>
<organism evidence="2 3">
    <name type="scientific">Moraxella nasicaprae</name>
    <dbReference type="NCBI Taxonomy" id="2904122"/>
    <lineage>
        <taxon>Bacteria</taxon>
        <taxon>Pseudomonadati</taxon>
        <taxon>Pseudomonadota</taxon>
        <taxon>Gammaproteobacteria</taxon>
        <taxon>Moraxellales</taxon>
        <taxon>Moraxellaceae</taxon>
        <taxon>Moraxella</taxon>
    </lineage>
</organism>
<keyword evidence="3" id="KW-1185">Reference proteome</keyword>
<dbReference type="Pfam" id="PF03891">
    <property type="entry name" value="DUF333"/>
    <property type="match status" value="1"/>
</dbReference>
<gene>
    <name evidence="2" type="ORF">LU297_02725</name>
</gene>
<protein>
    <submittedName>
        <fullName evidence="2">DUF333 domain-containing protein</fullName>
    </submittedName>
</protein>
<dbReference type="PANTHER" id="PTHR38008:SF2">
    <property type="entry name" value="HEMOLYSIN"/>
    <property type="match status" value="1"/>
</dbReference>
<dbReference type="EMBL" id="CP089977">
    <property type="protein sequence ID" value="UXZ05380.1"/>
    <property type="molecule type" value="Genomic_DNA"/>
</dbReference>
<sequence>MKNLLLLGVMMSVLTACQSTPNQITDALNPASEFCVKQGGQSQIRKNADGSEYGVCVLPNGQVVEEWEYFRLMKGMYNAF</sequence>
<feature type="signal peptide" evidence="1">
    <location>
        <begin position="1"/>
        <end position="18"/>
    </location>
</feature>